<dbReference type="EMBL" id="LT598465">
    <property type="protein sequence ID" value="SCU90930.1"/>
    <property type="molecule type" value="Genomic_DNA"/>
</dbReference>
<sequence>MQRNEILSSYKALVKTLVRAQRRYKKAQAEDEIKRQVALLTYKKINLVRQQALEKDAQKRLEFLPMLNEVTKDIDVLKRSDPARLRRLHFYDDVRALRQSLAQPSTPETLAKRIDHIRDIASFVQNQHEYEELIDRYNPGLKMSQAEKVKRTAAKVGLEVPESIPV</sequence>
<dbReference type="GO" id="GO:0005759">
    <property type="term" value="C:mitochondrial matrix"/>
    <property type="evidence" value="ECO:0007669"/>
    <property type="project" value="TreeGrafter"/>
</dbReference>
<accession>A0A1G4JK54</accession>
<reference evidence="1 2" key="1">
    <citation type="submission" date="2016-03" db="EMBL/GenBank/DDBJ databases">
        <authorList>
            <person name="Devillers H."/>
        </authorList>
    </citation>
    <scope>NUCLEOTIDE SEQUENCE [LARGE SCALE GENOMIC DNA]</scope>
    <source>
        <strain evidence="1">CBS 11717</strain>
    </source>
</reference>
<dbReference type="OrthoDB" id="15893at2759"/>
<protein>
    <submittedName>
        <fullName evidence="1">LAMI_0E04126g1_1</fullName>
    </submittedName>
</protein>
<dbReference type="PANTHER" id="PTHR28015:SF1">
    <property type="entry name" value="ATP SYNTHASE ASSEMBLY FACTOR FMC1, MITOCHONDRIAL"/>
    <property type="match status" value="1"/>
</dbReference>
<dbReference type="InterPro" id="IPR039196">
    <property type="entry name" value="Fmc1"/>
</dbReference>
<dbReference type="AlphaFoldDB" id="A0A1G4JK54"/>
<name>A0A1G4JK54_9SACH</name>
<organism evidence="1 2">
    <name type="scientific">Lachancea mirantina</name>
    <dbReference type="NCBI Taxonomy" id="1230905"/>
    <lineage>
        <taxon>Eukaryota</taxon>
        <taxon>Fungi</taxon>
        <taxon>Dikarya</taxon>
        <taxon>Ascomycota</taxon>
        <taxon>Saccharomycotina</taxon>
        <taxon>Saccharomycetes</taxon>
        <taxon>Saccharomycetales</taxon>
        <taxon>Saccharomycetaceae</taxon>
        <taxon>Lachancea</taxon>
    </lineage>
</organism>
<dbReference type="Pfam" id="PF13233">
    <property type="entry name" value="Complex1_LYR_2"/>
    <property type="match status" value="1"/>
</dbReference>
<evidence type="ECO:0000313" key="1">
    <source>
        <dbReference type="EMBL" id="SCU90930.1"/>
    </source>
</evidence>
<dbReference type="STRING" id="1230905.A0A1G4JK54"/>
<proteinExistence type="predicted"/>
<gene>
    <name evidence="1" type="ORF">LAMI_0E04126G</name>
</gene>
<dbReference type="GO" id="GO:0033615">
    <property type="term" value="P:mitochondrial proton-transporting ATP synthase complex assembly"/>
    <property type="evidence" value="ECO:0007669"/>
    <property type="project" value="InterPro"/>
</dbReference>
<dbReference type="Proteomes" id="UP000191024">
    <property type="component" value="Chromosome E"/>
</dbReference>
<evidence type="ECO:0000313" key="2">
    <source>
        <dbReference type="Proteomes" id="UP000191024"/>
    </source>
</evidence>
<keyword evidence="2" id="KW-1185">Reference proteome</keyword>
<dbReference type="PANTHER" id="PTHR28015">
    <property type="entry name" value="ATP SYNTHASE ASSEMBLY FACTOR FMC1, MITOCHONDRIAL"/>
    <property type="match status" value="1"/>
</dbReference>